<sequence length="359" mass="38042">MFLKNKKILGVISLVVLVAMITLGLDFEKAEAAKINRIEGHSRIETANNVANQVFGKSDSVILVNGLGYADAVSAAPLSNLFQAPILLTCNNGNLEANVLATIKSLGAKKIYIVGGTGVVSSSIENSLTSKGYTTERYSGQNRYATNVKVAEKILDLSPNTKTAILVNGLDSYADSLSVASIAAIKKYPVLFANKQNVPNVIKDNAKIKGRNLKILAVGGEGILPNKVVSSVGATRITSKNDSKNRFTTNLAVLKYFENKGLNFNNVYIATGGYCGSVGETLFADGLVASAAASKTGAPLILNGKAASEEDTSRAEEFMKDKISNSSNIYIIGGKGAISQKTEDRFRESVGDFQVISID</sequence>
<gene>
    <name evidence="1" type="ORF">GCM10008906_30710</name>
</gene>
<dbReference type="InterPro" id="IPR007253">
    <property type="entry name" value="Cell_wall-bd_2"/>
</dbReference>
<dbReference type="Pfam" id="PF04122">
    <property type="entry name" value="CW_binding_2"/>
    <property type="match status" value="3"/>
</dbReference>
<name>A0ABP3UYI8_9CLOT</name>
<keyword evidence="2" id="KW-1185">Reference proteome</keyword>
<dbReference type="PANTHER" id="PTHR30032">
    <property type="entry name" value="N-ACETYLMURAMOYL-L-ALANINE AMIDASE-RELATED"/>
    <property type="match status" value="1"/>
</dbReference>
<comment type="caution">
    <text evidence="1">The sequence shown here is derived from an EMBL/GenBank/DDBJ whole genome shotgun (WGS) entry which is preliminary data.</text>
</comment>
<organism evidence="1 2">
    <name type="scientific">Clostridium oceanicum</name>
    <dbReference type="NCBI Taxonomy" id="1543"/>
    <lineage>
        <taxon>Bacteria</taxon>
        <taxon>Bacillati</taxon>
        <taxon>Bacillota</taxon>
        <taxon>Clostridia</taxon>
        <taxon>Eubacteriales</taxon>
        <taxon>Clostridiaceae</taxon>
        <taxon>Clostridium</taxon>
    </lineage>
</organism>
<reference evidence="2" key="1">
    <citation type="journal article" date="2019" name="Int. J. Syst. Evol. Microbiol.">
        <title>The Global Catalogue of Microorganisms (GCM) 10K type strain sequencing project: providing services to taxonomists for standard genome sequencing and annotation.</title>
        <authorList>
            <consortium name="The Broad Institute Genomics Platform"/>
            <consortium name="The Broad Institute Genome Sequencing Center for Infectious Disease"/>
            <person name="Wu L."/>
            <person name="Ma J."/>
        </authorList>
    </citation>
    <scope>NUCLEOTIDE SEQUENCE [LARGE SCALE GENOMIC DNA]</scope>
    <source>
        <strain evidence="2">JCM 1407</strain>
    </source>
</reference>
<proteinExistence type="predicted"/>
<dbReference type="EMBL" id="BAAACG010000013">
    <property type="protein sequence ID" value="GAA0744985.1"/>
    <property type="molecule type" value="Genomic_DNA"/>
</dbReference>
<evidence type="ECO:0000313" key="1">
    <source>
        <dbReference type="EMBL" id="GAA0744985.1"/>
    </source>
</evidence>
<dbReference type="InterPro" id="IPR051922">
    <property type="entry name" value="Bact_Sporulation_Assoc"/>
</dbReference>
<dbReference type="PANTHER" id="PTHR30032:SF8">
    <property type="entry name" value="GERMINATION-SPECIFIC N-ACETYLMURAMOYL-L-ALANINE AMIDASE"/>
    <property type="match status" value="1"/>
</dbReference>
<dbReference type="Gene3D" id="3.40.50.12090">
    <property type="match status" value="2"/>
</dbReference>
<accession>A0ABP3UYI8</accession>
<dbReference type="Proteomes" id="UP001501510">
    <property type="component" value="Unassembled WGS sequence"/>
</dbReference>
<evidence type="ECO:0000313" key="2">
    <source>
        <dbReference type="Proteomes" id="UP001501510"/>
    </source>
</evidence>
<protein>
    <submittedName>
        <fullName evidence="1">Cell wall-binding repeat-containing protein</fullName>
    </submittedName>
</protein>